<evidence type="ECO:0000313" key="1">
    <source>
        <dbReference type="EMBL" id="KKK97130.1"/>
    </source>
</evidence>
<comment type="caution">
    <text evidence="1">The sequence shown here is derived from an EMBL/GenBank/DDBJ whole genome shotgun (WGS) entry which is preliminary data.</text>
</comment>
<sequence>KQKFHRLDALRYIVSDFPTERRDARAGGRDVIKVIRAGGR</sequence>
<reference evidence="1" key="1">
    <citation type="journal article" date="2015" name="Nature">
        <title>Complex archaea that bridge the gap between prokaryotes and eukaryotes.</title>
        <authorList>
            <person name="Spang A."/>
            <person name="Saw J.H."/>
            <person name="Jorgensen S.L."/>
            <person name="Zaremba-Niedzwiedzka K."/>
            <person name="Martijn J."/>
            <person name="Lind A.E."/>
            <person name="van Eijk R."/>
            <person name="Schleper C."/>
            <person name="Guy L."/>
            <person name="Ettema T.J."/>
        </authorList>
    </citation>
    <scope>NUCLEOTIDE SEQUENCE</scope>
</reference>
<name>A0A0F9AFQ9_9ZZZZ</name>
<gene>
    <name evidence="1" type="ORF">LCGC14_2655780</name>
</gene>
<protein>
    <submittedName>
        <fullName evidence="1">Uncharacterized protein</fullName>
    </submittedName>
</protein>
<dbReference type="AlphaFoldDB" id="A0A0F9AFQ9"/>
<dbReference type="EMBL" id="LAZR01046181">
    <property type="protein sequence ID" value="KKK97130.1"/>
    <property type="molecule type" value="Genomic_DNA"/>
</dbReference>
<organism evidence="1">
    <name type="scientific">marine sediment metagenome</name>
    <dbReference type="NCBI Taxonomy" id="412755"/>
    <lineage>
        <taxon>unclassified sequences</taxon>
        <taxon>metagenomes</taxon>
        <taxon>ecological metagenomes</taxon>
    </lineage>
</organism>
<feature type="non-terminal residue" evidence="1">
    <location>
        <position position="1"/>
    </location>
</feature>
<accession>A0A0F9AFQ9</accession>
<proteinExistence type="predicted"/>